<gene>
    <name evidence="1" type="ORF">GCM10010170_062730</name>
</gene>
<proteinExistence type="predicted"/>
<organism evidence="1 2">
    <name type="scientific">Dactylosporangium salmoneum</name>
    <dbReference type="NCBI Taxonomy" id="53361"/>
    <lineage>
        <taxon>Bacteria</taxon>
        <taxon>Bacillati</taxon>
        <taxon>Actinomycetota</taxon>
        <taxon>Actinomycetes</taxon>
        <taxon>Micromonosporales</taxon>
        <taxon>Micromonosporaceae</taxon>
        <taxon>Dactylosporangium</taxon>
    </lineage>
</organism>
<evidence type="ECO:0000313" key="1">
    <source>
        <dbReference type="EMBL" id="GAA2364680.1"/>
    </source>
</evidence>
<sequence length="109" mass="12439">MSPRRNHPKRDDEPPPLDLERIKRGVGAVQTWSDGEWQVRNIPAGAAVKAYRCPGCDQEIAPGVPHLVAWPADERGDLTDRRHWHAGCWRARDRRTPNVQRSRSAPRYG</sequence>
<keyword evidence="2" id="KW-1185">Reference proteome</keyword>
<evidence type="ECO:0000313" key="2">
    <source>
        <dbReference type="Proteomes" id="UP001501444"/>
    </source>
</evidence>
<accession>A0ABN3GZ60</accession>
<name>A0ABN3GZ60_9ACTN</name>
<dbReference type="RefSeq" id="WP_344616163.1">
    <property type="nucleotide sequence ID" value="NZ_BAAARV010000061.1"/>
</dbReference>
<evidence type="ECO:0008006" key="3">
    <source>
        <dbReference type="Google" id="ProtNLM"/>
    </source>
</evidence>
<dbReference type="Proteomes" id="UP001501444">
    <property type="component" value="Unassembled WGS sequence"/>
</dbReference>
<comment type="caution">
    <text evidence="1">The sequence shown here is derived from an EMBL/GenBank/DDBJ whole genome shotgun (WGS) entry which is preliminary data.</text>
</comment>
<dbReference type="EMBL" id="BAAARV010000061">
    <property type="protein sequence ID" value="GAA2364680.1"/>
    <property type="molecule type" value="Genomic_DNA"/>
</dbReference>
<reference evidence="1 2" key="1">
    <citation type="journal article" date="2019" name="Int. J. Syst. Evol. Microbiol.">
        <title>The Global Catalogue of Microorganisms (GCM) 10K type strain sequencing project: providing services to taxonomists for standard genome sequencing and annotation.</title>
        <authorList>
            <consortium name="The Broad Institute Genomics Platform"/>
            <consortium name="The Broad Institute Genome Sequencing Center for Infectious Disease"/>
            <person name="Wu L."/>
            <person name="Ma J."/>
        </authorList>
    </citation>
    <scope>NUCLEOTIDE SEQUENCE [LARGE SCALE GENOMIC DNA]</scope>
    <source>
        <strain evidence="1 2">JCM 3272</strain>
    </source>
</reference>
<protein>
    <recommendedName>
        <fullName evidence="3">ATP/GTP-binding protein</fullName>
    </recommendedName>
</protein>